<evidence type="ECO:0000256" key="8">
    <source>
        <dbReference type="ARBA" id="ARBA00023289"/>
    </source>
</evidence>
<dbReference type="GO" id="GO:0005524">
    <property type="term" value="F:ATP binding"/>
    <property type="evidence" value="ECO:0007669"/>
    <property type="project" value="InterPro"/>
</dbReference>
<sequence length="408" mass="45546">MADTKLYDLLGVSRHATDAEIKRAYRKLAKEYHPDKNPEQGEKFKEISYAYEVLSDPNKRVVYDQQGLKGLQGGAHEGFGAEDLFSHIFGGGLFGGMGMGSGRRRKQRGEDTIHPLKVSLEDMYNGKTAKLQLSKNVICRTCEGQGGKPGALQQCRSCRGRGVKVTYRQLGPGMIQQMQSDCPDCNGEGEMINERDRCKTCKGKKVVNETKILEVHVDKGMREGEKIYFRGEGDQQPSVEAGDVIIVLQQKPHEVFQREGNDLFMTHKVNLTEALCGFNIVIQHLDGRDIVMKNPPGDVIEPGTVKGVVGEGMPIYRNPFEKGNLYVKFDVQFPENYFINEEKLKELEMLLPPRSPFEMPIGEHVEEVDLHDYDPSTAGSSGGGGRSEVYDSDEEEHHRGPGVQCAHQ</sequence>
<dbReference type="AlphaFoldDB" id="A0A2I9LNY2"/>
<accession>A0A2I9LNY2</accession>
<keyword evidence="1" id="KW-0488">Methylation</keyword>
<feature type="domain" description="J" evidence="11">
    <location>
        <begin position="5"/>
        <end position="67"/>
    </location>
</feature>
<proteinExistence type="inferred from homology"/>
<dbReference type="InterPro" id="IPR008971">
    <property type="entry name" value="HSP40/DnaJ_pept-bd"/>
</dbReference>
<dbReference type="Gene3D" id="2.10.230.10">
    <property type="entry name" value="Heat shock protein DnaJ, cysteine-rich domain"/>
    <property type="match status" value="1"/>
</dbReference>
<keyword evidence="8" id="KW-0636">Prenylation</keyword>
<dbReference type="Pfam" id="PF00226">
    <property type="entry name" value="DnaJ"/>
    <property type="match status" value="1"/>
</dbReference>
<feature type="domain" description="CR-type" evidence="12">
    <location>
        <begin position="126"/>
        <end position="210"/>
    </location>
</feature>
<dbReference type="HAMAP" id="MF_01152">
    <property type="entry name" value="DnaJ"/>
    <property type="match status" value="1"/>
</dbReference>
<dbReference type="PROSITE" id="PS51188">
    <property type="entry name" value="ZF_CR"/>
    <property type="match status" value="1"/>
</dbReference>
<dbReference type="GO" id="GO:0006457">
    <property type="term" value="P:protein folding"/>
    <property type="evidence" value="ECO:0007669"/>
    <property type="project" value="InterPro"/>
</dbReference>
<dbReference type="GO" id="GO:0051082">
    <property type="term" value="F:unfolded protein binding"/>
    <property type="evidence" value="ECO:0007669"/>
    <property type="project" value="InterPro"/>
</dbReference>
<dbReference type="PROSITE" id="PS00636">
    <property type="entry name" value="DNAJ_1"/>
    <property type="match status" value="1"/>
</dbReference>
<evidence type="ECO:0000256" key="6">
    <source>
        <dbReference type="ARBA" id="ARBA00023186"/>
    </source>
</evidence>
<feature type="zinc finger region" description="CR-type" evidence="9">
    <location>
        <begin position="126"/>
        <end position="210"/>
    </location>
</feature>
<evidence type="ECO:0000313" key="13">
    <source>
        <dbReference type="EMBL" id="MBW20094.1"/>
    </source>
</evidence>
<dbReference type="SUPFAM" id="SSF57938">
    <property type="entry name" value="DnaJ/Hsp40 cysteine-rich domain"/>
    <property type="match status" value="1"/>
</dbReference>
<evidence type="ECO:0000259" key="11">
    <source>
        <dbReference type="PROSITE" id="PS50076"/>
    </source>
</evidence>
<keyword evidence="7" id="KW-0449">Lipoprotein</keyword>
<dbReference type="InterPro" id="IPR036869">
    <property type="entry name" value="J_dom_sf"/>
</dbReference>
<evidence type="ECO:0000256" key="9">
    <source>
        <dbReference type="PROSITE-ProRule" id="PRU00546"/>
    </source>
</evidence>
<dbReference type="CDD" id="cd06257">
    <property type="entry name" value="DnaJ"/>
    <property type="match status" value="1"/>
</dbReference>
<name>A0A2I9LNY2_9SCOR</name>
<dbReference type="InterPro" id="IPR002939">
    <property type="entry name" value="DnaJ_C"/>
</dbReference>
<dbReference type="InterPro" id="IPR044713">
    <property type="entry name" value="DNJA1/2-like"/>
</dbReference>
<dbReference type="Gene3D" id="2.60.260.20">
    <property type="entry name" value="Urease metallochaperone UreE, N-terminal domain"/>
    <property type="match status" value="2"/>
</dbReference>
<evidence type="ECO:0000256" key="4">
    <source>
        <dbReference type="ARBA" id="ARBA00022771"/>
    </source>
</evidence>
<dbReference type="SUPFAM" id="SSF46565">
    <property type="entry name" value="Chaperone J-domain"/>
    <property type="match status" value="1"/>
</dbReference>
<dbReference type="Gene3D" id="1.10.287.110">
    <property type="entry name" value="DnaJ domain"/>
    <property type="match status" value="1"/>
</dbReference>
<feature type="region of interest" description="Disordered" evidence="10">
    <location>
        <begin position="368"/>
        <end position="408"/>
    </location>
</feature>
<keyword evidence="5 9" id="KW-0862">Zinc</keyword>
<reference evidence="13" key="1">
    <citation type="journal article" date="2017" name="Toxicon">
        <title>Venom-gland transcriptomics and venom proteomics of the Hentz striped scorpion (Centruroides hentzi; Buthidae) reveal high toxin diversity in a harmless member of a lethal family.</title>
        <authorList>
            <person name="Ward M.J."/>
            <person name="Ellsworth S.A."/>
            <person name="Rokyta D.R."/>
        </authorList>
    </citation>
    <scope>NUCLEOTIDE SEQUENCE</scope>
    <source>
        <tissue evidence="13">Venom gland</tissue>
    </source>
</reference>
<keyword evidence="2 9" id="KW-0479">Metal-binding</keyword>
<evidence type="ECO:0000256" key="3">
    <source>
        <dbReference type="ARBA" id="ARBA00022737"/>
    </source>
</evidence>
<dbReference type="InterPro" id="IPR001305">
    <property type="entry name" value="HSP_DnaJ_Cys-rich_dom"/>
</dbReference>
<evidence type="ECO:0000256" key="10">
    <source>
        <dbReference type="SAM" id="MobiDB-lite"/>
    </source>
</evidence>
<evidence type="ECO:0000256" key="2">
    <source>
        <dbReference type="ARBA" id="ARBA00022723"/>
    </source>
</evidence>
<dbReference type="CDD" id="cd10719">
    <property type="entry name" value="DnaJ_zf"/>
    <property type="match status" value="1"/>
</dbReference>
<dbReference type="EMBL" id="GFWZ01000104">
    <property type="protein sequence ID" value="MBW20094.1"/>
    <property type="molecule type" value="Transcribed_RNA"/>
</dbReference>
<organism evidence="13">
    <name type="scientific">Centruroides hentzi</name>
    <dbReference type="NCBI Taxonomy" id="88313"/>
    <lineage>
        <taxon>Eukaryota</taxon>
        <taxon>Metazoa</taxon>
        <taxon>Ecdysozoa</taxon>
        <taxon>Arthropoda</taxon>
        <taxon>Chelicerata</taxon>
        <taxon>Arachnida</taxon>
        <taxon>Scorpiones</taxon>
        <taxon>Buthida</taxon>
        <taxon>Buthoidea</taxon>
        <taxon>Buthidae</taxon>
        <taxon>Centruroides</taxon>
    </lineage>
</organism>
<dbReference type="PROSITE" id="PS50076">
    <property type="entry name" value="DNAJ_2"/>
    <property type="match status" value="1"/>
</dbReference>
<dbReference type="FunFam" id="1.10.287.110:FF:000016">
    <property type="entry name" value="DnaJ (Hsp40) homolog, subfamily A, member 2"/>
    <property type="match status" value="1"/>
</dbReference>
<evidence type="ECO:0000256" key="5">
    <source>
        <dbReference type="ARBA" id="ARBA00022833"/>
    </source>
</evidence>
<dbReference type="FunFam" id="2.60.260.20:FF:000003">
    <property type="entry name" value="DnaJ subfamily A member 2"/>
    <property type="match status" value="1"/>
</dbReference>
<protein>
    <submittedName>
        <fullName evidence="13">DnaJ-like protein subfamily A member 2</fullName>
    </submittedName>
</protein>
<dbReference type="InterPro" id="IPR012724">
    <property type="entry name" value="DnaJ"/>
</dbReference>
<dbReference type="SUPFAM" id="SSF49493">
    <property type="entry name" value="HSP40/DnaJ peptide-binding domain"/>
    <property type="match status" value="2"/>
</dbReference>
<dbReference type="InterPro" id="IPR001623">
    <property type="entry name" value="DnaJ_domain"/>
</dbReference>
<dbReference type="Pfam" id="PF01556">
    <property type="entry name" value="DnaJ_C"/>
    <property type="match status" value="1"/>
</dbReference>
<keyword evidence="3" id="KW-0677">Repeat</keyword>
<dbReference type="PANTHER" id="PTHR43888">
    <property type="entry name" value="DNAJ-LIKE-2, ISOFORM A-RELATED"/>
    <property type="match status" value="1"/>
</dbReference>
<dbReference type="PRINTS" id="PR00625">
    <property type="entry name" value="JDOMAIN"/>
</dbReference>
<evidence type="ECO:0000259" key="12">
    <source>
        <dbReference type="PROSITE" id="PS51188"/>
    </source>
</evidence>
<dbReference type="Pfam" id="PF00684">
    <property type="entry name" value="DnaJ_CXXCXGXG"/>
    <property type="match status" value="1"/>
</dbReference>
<dbReference type="SMART" id="SM00271">
    <property type="entry name" value="DnaJ"/>
    <property type="match status" value="1"/>
</dbReference>
<dbReference type="GO" id="GO:0009408">
    <property type="term" value="P:response to heat"/>
    <property type="evidence" value="ECO:0007669"/>
    <property type="project" value="InterPro"/>
</dbReference>
<dbReference type="InterPro" id="IPR036410">
    <property type="entry name" value="HSP_DnaJ_Cys-rich_dom_sf"/>
</dbReference>
<keyword evidence="6" id="KW-0143">Chaperone</keyword>
<dbReference type="CDD" id="cd10747">
    <property type="entry name" value="DnaJ_C"/>
    <property type="match status" value="1"/>
</dbReference>
<dbReference type="GO" id="GO:0030544">
    <property type="term" value="F:Hsp70 protein binding"/>
    <property type="evidence" value="ECO:0007669"/>
    <property type="project" value="InterPro"/>
</dbReference>
<keyword evidence="4 9" id="KW-0863">Zinc-finger</keyword>
<evidence type="ECO:0000256" key="1">
    <source>
        <dbReference type="ARBA" id="ARBA00022481"/>
    </source>
</evidence>
<dbReference type="InterPro" id="IPR018253">
    <property type="entry name" value="DnaJ_domain_CS"/>
</dbReference>
<dbReference type="FunFam" id="2.10.230.10:FF:000001">
    <property type="entry name" value="DnaJ subfamily A member 2"/>
    <property type="match status" value="1"/>
</dbReference>
<dbReference type="GO" id="GO:0008270">
    <property type="term" value="F:zinc ion binding"/>
    <property type="evidence" value="ECO:0007669"/>
    <property type="project" value="UniProtKB-KW"/>
</dbReference>
<evidence type="ECO:0000256" key="7">
    <source>
        <dbReference type="ARBA" id="ARBA00023288"/>
    </source>
</evidence>